<feature type="region of interest" description="Disordered" evidence="1">
    <location>
        <begin position="43"/>
        <end position="86"/>
    </location>
</feature>
<dbReference type="EMBL" id="QOIP01000010">
    <property type="protein sequence ID" value="RLU17583.1"/>
    <property type="molecule type" value="Genomic_DNA"/>
</dbReference>
<comment type="caution">
    <text evidence="2">The sequence shown here is derived from an EMBL/GenBank/DDBJ whole genome shotgun (WGS) entry which is preliminary data.</text>
</comment>
<accession>A0A3L8DBT8</accession>
<proteinExistence type="predicted"/>
<organism evidence="2 3">
    <name type="scientific">Ooceraea biroi</name>
    <name type="common">Clonal raider ant</name>
    <name type="synonym">Cerapachys biroi</name>
    <dbReference type="NCBI Taxonomy" id="2015173"/>
    <lineage>
        <taxon>Eukaryota</taxon>
        <taxon>Metazoa</taxon>
        <taxon>Ecdysozoa</taxon>
        <taxon>Arthropoda</taxon>
        <taxon>Hexapoda</taxon>
        <taxon>Insecta</taxon>
        <taxon>Pterygota</taxon>
        <taxon>Neoptera</taxon>
        <taxon>Endopterygota</taxon>
        <taxon>Hymenoptera</taxon>
        <taxon>Apocrita</taxon>
        <taxon>Aculeata</taxon>
        <taxon>Formicoidea</taxon>
        <taxon>Formicidae</taxon>
        <taxon>Dorylinae</taxon>
        <taxon>Ooceraea</taxon>
    </lineage>
</organism>
<name>A0A3L8DBT8_OOCBI</name>
<sequence>MKRRFTSGCEKRKKKKLLEAELSNLPQIDSYFKITQNEDLFIGNQPDVPTTSTNISINTPTDTTSETVDSRTDVISPNTSKDETRSSQENIYIKYNDVGLWKT</sequence>
<evidence type="ECO:0000313" key="3">
    <source>
        <dbReference type="Proteomes" id="UP000279307"/>
    </source>
</evidence>
<gene>
    <name evidence="2" type="ORF">DMN91_009819</name>
</gene>
<protein>
    <submittedName>
        <fullName evidence="2">Uncharacterized protein</fullName>
    </submittedName>
</protein>
<evidence type="ECO:0000256" key="1">
    <source>
        <dbReference type="SAM" id="MobiDB-lite"/>
    </source>
</evidence>
<dbReference type="Proteomes" id="UP000279307">
    <property type="component" value="Chromosome 10"/>
</dbReference>
<evidence type="ECO:0000313" key="2">
    <source>
        <dbReference type="EMBL" id="RLU17583.1"/>
    </source>
</evidence>
<feature type="compositionally biased region" description="Low complexity" evidence="1">
    <location>
        <begin position="49"/>
        <end position="64"/>
    </location>
</feature>
<reference evidence="2 3" key="1">
    <citation type="journal article" date="2018" name="Genome Res.">
        <title>The genomic architecture and molecular evolution of ant odorant receptors.</title>
        <authorList>
            <person name="McKenzie S.K."/>
            <person name="Kronauer D.J.C."/>
        </authorList>
    </citation>
    <scope>NUCLEOTIDE SEQUENCE [LARGE SCALE GENOMIC DNA]</scope>
    <source>
        <strain evidence="2">Clonal line C1</strain>
    </source>
</reference>
<dbReference type="AlphaFoldDB" id="A0A3L8DBT8"/>